<evidence type="ECO:0000256" key="2">
    <source>
        <dbReference type="ARBA" id="ARBA00022980"/>
    </source>
</evidence>
<sequence length="125" mass="13762">MTGAPDRQAGNGVPPSAAPRANTLRLKKLNLPADQRRALLRALVTEVRAKAVRKHVDHIITLAKNGSLHARRQALAFVYDAELVKSIFEQAPLRYKDRQGGYTRVTALPTLRRGDAAEMATIELV</sequence>
<gene>
    <name evidence="6" type="ORF">QBZ16_005142</name>
</gene>
<evidence type="ECO:0000256" key="1">
    <source>
        <dbReference type="ARBA" id="ARBA00008777"/>
    </source>
</evidence>
<evidence type="ECO:0000313" key="6">
    <source>
        <dbReference type="EMBL" id="KAK2076914.1"/>
    </source>
</evidence>
<dbReference type="InterPro" id="IPR000456">
    <property type="entry name" value="Ribosomal_bL17"/>
</dbReference>
<dbReference type="EMBL" id="JASFZW010000008">
    <property type="protein sequence ID" value="KAK2076914.1"/>
    <property type="molecule type" value="Genomic_DNA"/>
</dbReference>
<evidence type="ECO:0008006" key="8">
    <source>
        <dbReference type="Google" id="ProtNLM"/>
    </source>
</evidence>
<evidence type="ECO:0000256" key="4">
    <source>
        <dbReference type="RuleBase" id="RU000660"/>
    </source>
</evidence>
<name>A0AAD9IGX1_PROWI</name>
<dbReference type="Pfam" id="PF01196">
    <property type="entry name" value="Ribosomal_L17"/>
    <property type="match status" value="1"/>
</dbReference>
<dbReference type="InterPro" id="IPR036373">
    <property type="entry name" value="Ribosomal_bL17_sf"/>
</dbReference>
<dbReference type="AlphaFoldDB" id="A0AAD9IGX1"/>
<keyword evidence="3 4" id="KW-0687">Ribonucleoprotein</keyword>
<keyword evidence="2 4" id="KW-0689">Ribosomal protein</keyword>
<evidence type="ECO:0000256" key="5">
    <source>
        <dbReference type="SAM" id="MobiDB-lite"/>
    </source>
</evidence>
<organism evidence="6 7">
    <name type="scientific">Prototheca wickerhamii</name>
    <dbReference type="NCBI Taxonomy" id="3111"/>
    <lineage>
        <taxon>Eukaryota</taxon>
        <taxon>Viridiplantae</taxon>
        <taxon>Chlorophyta</taxon>
        <taxon>core chlorophytes</taxon>
        <taxon>Trebouxiophyceae</taxon>
        <taxon>Chlorellales</taxon>
        <taxon>Chlorellaceae</taxon>
        <taxon>Prototheca</taxon>
    </lineage>
</organism>
<keyword evidence="7" id="KW-1185">Reference proteome</keyword>
<dbReference type="GO" id="GO:0003735">
    <property type="term" value="F:structural constituent of ribosome"/>
    <property type="evidence" value="ECO:0007669"/>
    <property type="project" value="InterPro"/>
</dbReference>
<evidence type="ECO:0000313" key="7">
    <source>
        <dbReference type="Proteomes" id="UP001255856"/>
    </source>
</evidence>
<reference evidence="6" key="1">
    <citation type="submission" date="2021-01" db="EMBL/GenBank/DDBJ databases">
        <authorList>
            <person name="Eckstrom K.M.E."/>
        </authorList>
    </citation>
    <scope>NUCLEOTIDE SEQUENCE</scope>
    <source>
        <strain evidence="6">UVCC 0001</strain>
    </source>
</reference>
<proteinExistence type="inferred from homology"/>
<dbReference type="GO" id="GO:0022625">
    <property type="term" value="C:cytosolic large ribosomal subunit"/>
    <property type="evidence" value="ECO:0007669"/>
    <property type="project" value="TreeGrafter"/>
</dbReference>
<dbReference type="Gene3D" id="3.90.1030.10">
    <property type="entry name" value="Ribosomal protein L17"/>
    <property type="match status" value="1"/>
</dbReference>
<accession>A0AAD9IGX1</accession>
<protein>
    <recommendedName>
        <fullName evidence="8">50S ribosomal protein L17</fullName>
    </recommendedName>
</protein>
<comment type="caution">
    <text evidence="6">The sequence shown here is derived from an EMBL/GenBank/DDBJ whole genome shotgun (WGS) entry which is preliminary data.</text>
</comment>
<dbReference type="SUPFAM" id="SSF64263">
    <property type="entry name" value="Prokaryotic ribosomal protein L17"/>
    <property type="match status" value="1"/>
</dbReference>
<dbReference type="PANTHER" id="PTHR14413:SF16">
    <property type="entry name" value="LARGE RIBOSOMAL SUBUNIT PROTEIN BL17M"/>
    <property type="match status" value="1"/>
</dbReference>
<dbReference type="Proteomes" id="UP001255856">
    <property type="component" value="Unassembled WGS sequence"/>
</dbReference>
<comment type="similarity">
    <text evidence="1 4">Belongs to the bacterial ribosomal protein bL17 family.</text>
</comment>
<dbReference type="PANTHER" id="PTHR14413">
    <property type="entry name" value="RIBOSOMAL PROTEIN L17"/>
    <property type="match status" value="1"/>
</dbReference>
<feature type="region of interest" description="Disordered" evidence="5">
    <location>
        <begin position="1"/>
        <end position="27"/>
    </location>
</feature>
<evidence type="ECO:0000256" key="3">
    <source>
        <dbReference type="ARBA" id="ARBA00023274"/>
    </source>
</evidence>
<dbReference type="NCBIfam" id="TIGR00059">
    <property type="entry name" value="L17"/>
    <property type="match status" value="1"/>
</dbReference>
<dbReference type="GO" id="GO:0006412">
    <property type="term" value="P:translation"/>
    <property type="evidence" value="ECO:0007669"/>
    <property type="project" value="InterPro"/>
</dbReference>